<gene>
    <name evidence="1" type="ORF">KF715C_ch25130</name>
</gene>
<dbReference type="Proteomes" id="UP000218731">
    <property type="component" value="Chromosome 1"/>
</dbReference>
<dbReference type="AlphaFoldDB" id="A0A1L7NC92"/>
<dbReference type="RefSeq" id="WP_096426007.1">
    <property type="nucleotide sequence ID" value="NZ_AP015029.1"/>
</dbReference>
<proteinExistence type="predicted"/>
<evidence type="ECO:0008006" key="3">
    <source>
        <dbReference type="Google" id="ProtNLM"/>
    </source>
</evidence>
<accession>A0A1L7NC92</accession>
<evidence type="ECO:0000313" key="1">
    <source>
        <dbReference type="EMBL" id="BAW23086.1"/>
    </source>
</evidence>
<protein>
    <recommendedName>
        <fullName evidence="3">DUF4123 domain-containing protein</fullName>
    </recommendedName>
</protein>
<sequence>MSSEALANIIEGHYAAHLHCHVLIDPLAIAGRSDHALLAQLREALGEAALTRVHRADLAHAPHLHPVLVCLASPGAMPSRTLLELTARTAQRGLHQRRRYLSGWLFSEAAPVTLAAHVSALCRIPNAERAFSFYPVYEPVRLELLAATFERVEQGPWWPVSNWLFLSSGGRLSSLKGQSGQRHPLPGPARRIQDDVPLIEQVLAMWRVLRAGSQDASHCQIPPFAAVRASNHIDDARRLGLSTQEDIVVFALHHLCIHPRLHTVAAVRRMVDAAVGDHRPLAPMLARYSEAQWCHLIDPLPEAERRL</sequence>
<evidence type="ECO:0000313" key="2">
    <source>
        <dbReference type="Proteomes" id="UP000218731"/>
    </source>
</evidence>
<reference evidence="1 2" key="1">
    <citation type="submission" date="2015-11" db="EMBL/GenBank/DDBJ databases">
        <title>Complete genome sequencing of a biphenyl-degrading bacterium, Pseudomonas putida KF715 (=NBRC110667).</title>
        <authorList>
            <person name="Suenaga H."/>
            <person name="Fujihara N."/>
            <person name="Watanabe T."/>
            <person name="Hirose J."/>
            <person name="Kimura N."/>
            <person name="Yamazoe A."/>
            <person name="Hosoyama A."/>
            <person name="Shimodaira J."/>
            <person name="Furukawa K."/>
        </authorList>
    </citation>
    <scope>NUCLEOTIDE SEQUENCE [LARGE SCALE GENOMIC DNA]</scope>
    <source>
        <strain evidence="1 2">KF715</strain>
    </source>
</reference>
<name>A0A1L7NC92_PSEPU</name>
<organism evidence="1 2">
    <name type="scientific">Pseudomonas putida</name>
    <name type="common">Arthrobacter siderocapsulatus</name>
    <dbReference type="NCBI Taxonomy" id="303"/>
    <lineage>
        <taxon>Bacteria</taxon>
        <taxon>Pseudomonadati</taxon>
        <taxon>Pseudomonadota</taxon>
        <taxon>Gammaproteobacteria</taxon>
        <taxon>Pseudomonadales</taxon>
        <taxon>Pseudomonadaceae</taxon>
        <taxon>Pseudomonas</taxon>
    </lineage>
</organism>
<dbReference type="EMBL" id="AP015029">
    <property type="protein sequence ID" value="BAW23086.1"/>
    <property type="molecule type" value="Genomic_DNA"/>
</dbReference>